<evidence type="ECO:0000313" key="2">
    <source>
        <dbReference type="EMBL" id="PVD28759.1"/>
    </source>
</evidence>
<proteinExistence type="predicted"/>
<protein>
    <submittedName>
        <fullName evidence="2">Uncharacterized protein</fullName>
    </submittedName>
</protein>
<reference evidence="2 3" key="1">
    <citation type="submission" date="2018-04" db="EMBL/GenBank/DDBJ databases">
        <title>The genome of golden apple snail Pomacea canaliculata provides insight into stress tolerance and invasive adaptation.</title>
        <authorList>
            <person name="Liu C."/>
            <person name="Liu B."/>
            <person name="Ren Y."/>
            <person name="Zhang Y."/>
            <person name="Wang H."/>
            <person name="Li S."/>
            <person name="Jiang F."/>
            <person name="Yin L."/>
            <person name="Zhang G."/>
            <person name="Qian W."/>
            <person name="Fan W."/>
        </authorList>
    </citation>
    <scope>NUCLEOTIDE SEQUENCE [LARGE SCALE GENOMIC DNA]</scope>
    <source>
        <strain evidence="2">SZHN2017</strain>
        <tissue evidence="2">Muscle</tissue>
    </source>
</reference>
<organism evidence="2 3">
    <name type="scientific">Pomacea canaliculata</name>
    <name type="common">Golden apple snail</name>
    <dbReference type="NCBI Taxonomy" id="400727"/>
    <lineage>
        <taxon>Eukaryota</taxon>
        <taxon>Metazoa</taxon>
        <taxon>Spiralia</taxon>
        <taxon>Lophotrochozoa</taxon>
        <taxon>Mollusca</taxon>
        <taxon>Gastropoda</taxon>
        <taxon>Caenogastropoda</taxon>
        <taxon>Architaenioglossa</taxon>
        <taxon>Ampullarioidea</taxon>
        <taxon>Ampullariidae</taxon>
        <taxon>Pomacea</taxon>
    </lineage>
</organism>
<dbReference type="Proteomes" id="UP000245119">
    <property type="component" value="Linkage Group LG6"/>
</dbReference>
<evidence type="ECO:0000313" key="3">
    <source>
        <dbReference type="Proteomes" id="UP000245119"/>
    </source>
</evidence>
<dbReference type="AlphaFoldDB" id="A0A2T7P5Q6"/>
<gene>
    <name evidence="2" type="ORF">C0Q70_11354</name>
</gene>
<accession>A0A2T7P5Q6</accession>
<dbReference type="EMBL" id="PZQS01000006">
    <property type="protein sequence ID" value="PVD28759.1"/>
    <property type="molecule type" value="Genomic_DNA"/>
</dbReference>
<keyword evidence="3" id="KW-1185">Reference proteome</keyword>
<evidence type="ECO:0000256" key="1">
    <source>
        <dbReference type="SAM" id="MobiDB-lite"/>
    </source>
</evidence>
<sequence>MSEIEEDRRRNRRRPILLDCLKRKVEDMIRLRDWEQDGRSLPEPTTLGVESSCPGELGSTTGPIYIFTETAPRGRCDSVQILSRDKRDFISTQSASPTERR</sequence>
<name>A0A2T7P5Q6_POMCA</name>
<comment type="caution">
    <text evidence="2">The sequence shown here is derived from an EMBL/GenBank/DDBJ whole genome shotgun (WGS) entry which is preliminary data.</text>
</comment>
<feature type="region of interest" description="Disordered" evidence="1">
    <location>
        <begin position="38"/>
        <end position="59"/>
    </location>
</feature>